<feature type="compositionally biased region" description="Polar residues" evidence="10">
    <location>
        <begin position="429"/>
        <end position="440"/>
    </location>
</feature>
<evidence type="ECO:0000256" key="3">
    <source>
        <dbReference type="ARBA" id="ARBA00013081"/>
    </source>
</evidence>
<evidence type="ECO:0000256" key="2">
    <source>
        <dbReference type="ARBA" id="ARBA00001946"/>
    </source>
</evidence>
<organism evidence="12">
    <name type="scientific">Medicago truncatula</name>
    <name type="common">Barrel medic</name>
    <name type="synonym">Medicago tribuloides</name>
    <dbReference type="NCBI Taxonomy" id="3880"/>
    <lineage>
        <taxon>Eukaryota</taxon>
        <taxon>Viridiplantae</taxon>
        <taxon>Streptophyta</taxon>
        <taxon>Embryophyta</taxon>
        <taxon>Tracheophyta</taxon>
        <taxon>Spermatophyta</taxon>
        <taxon>Magnoliopsida</taxon>
        <taxon>eudicotyledons</taxon>
        <taxon>Gunneridae</taxon>
        <taxon>Pentapetalae</taxon>
        <taxon>rosids</taxon>
        <taxon>fabids</taxon>
        <taxon>Fabales</taxon>
        <taxon>Fabaceae</taxon>
        <taxon>Papilionoideae</taxon>
        <taxon>50 kb inversion clade</taxon>
        <taxon>NPAAA clade</taxon>
        <taxon>Hologalegina</taxon>
        <taxon>IRL clade</taxon>
        <taxon>Trifolieae</taxon>
        <taxon>Medicago</taxon>
    </lineage>
</organism>
<keyword evidence="16" id="KW-1185">Reference proteome</keyword>
<evidence type="ECO:0000256" key="10">
    <source>
        <dbReference type="SAM" id="MobiDB-lite"/>
    </source>
</evidence>
<dbReference type="OMA" id="ANAFLIM"/>
<evidence type="ECO:0000313" key="13">
    <source>
        <dbReference type="EMBL" id="AES81280.1"/>
    </source>
</evidence>
<keyword evidence="4" id="KW-0479">Metal-binding</keyword>
<comment type="similarity">
    <text evidence="9">Belongs to the PP2C family.</text>
</comment>
<feature type="region of interest" description="Disordered" evidence="10">
    <location>
        <begin position="394"/>
        <end position="440"/>
    </location>
</feature>
<dbReference type="OrthoDB" id="420076at2759"/>
<reference evidence="14" key="7">
    <citation type="journal article" date="2018" name="Nat. Plants">
        <title>Whole-genome landscape of Medicago truncatula symbiotic genes.</title>
        <authorList>
            <person name="Pecrix Y."/>
            <person name="Gamas P."/>
            <person name="Carrere S."/>
        </authorList>
    </citation>
    <scope>NUCLEOTIDE SEQUENCE</scope>
    <source>
        <tissue evidence="14">Leaves</tissue>
    </source>
</reference>
<protein>
    <recommendedName>
        <fullName evidence="3">protein-serine/threonine phosphatase</fullName>
        <ecNumber evidence="3">3.1.3.16</ecNumber>
    </recommendedName>
</protein>
<evidence type="ECO:0000313" key="12">
    <source>
        <dbReference type="EMBL" id="ABD33294.1"/>
    </source>
</evidence>
<keyword evidence="6" id="KW-0460">Magnesium</keyword>
<evidence type="ECO:0000256" key="7">
    <source>
        <dbReference type="ARBA" id="ARBA00022912"/>
    </source>
</evidence>
<dbReference type="PROSITE" id="PS01032">
    <property type="entry name" value="PPM_1"/>
    <property type="match status" value="1"/>
</dbReference>
<feature type="compositionally biased region" description="Polar residues" evidence="10">
    <location>
        <begin position="397"/>
        <end position="411"/>
    </location>
</feature>
<evidence type="ECO:0000256" key="9">
    <source>
        <dbReference type="RuleBase" id="RU003465"/>
    </source>
</evidence>
<dbReference type="eggNOG" id="KOG0700">
    <property type="taxonomic scope" value="Eukaryota"/>
</dbReference>
<dbReference type="KEGG" id="mtr:11415039"/>
<dbReference type="Pfam" id="PF00481">
    <property type="entry name" value="PP2C"/>
    <property type="match status" value="1"/>
</dbReference>
<evidence type="ECO:0000256" key="6">
    <source>
        <dbReference type="ARBA" id="ARBA00022842"/>
    </source>
</evidence>
<keyword evidence="7 9" id="KW-0904">Protein phosphatase</keyword>
<dbReference type="GO" id="GO:0004722">
    <property type="term" value="F:protein serine/threonine phosphatase activity"/>
    <property type="evidence" value="ECO:0000318"/>
    <property type="project" value="GO_Central"/>
</dbReference>
<dbReference type="GO" id="GO:0046872">
    <property type="term" value="F:metal ion binding"/>
    <property type="evidence" value="ECO:0007669"/>
    <property type="project" value="UniProtKB-KW"/>
</dbReference>
<gene>
    <name evidence="15" type="primary">11415039</name>
    <name evidence="13" type="ordered locus">MTR_7g090530</name>
    <name evidence="12" type="ORF">MtrDRAFT_AC158502g3v2</name>
    <name evidence="14" type="ORF">MtrunA17_Chr7g0256751</name>
</gene>
<reference evidence="15" key="5">
    <citation type="submission" date="2015-04" db="UniProtKB">
        <authorList>
            <consortium name="EnsemblPlants"/>
        </authorList>
    </citation>
    <scope>IDENTIFICATION</scope>
    <source>
        <strain evidence="15">cv. Jemalong A17</strain>
    </source>
</reference>
<sequence length="440" mass="49223">MHPWLENIVNLCRNRKNDNLALFDEWPSLASSINLKNHCYGEFSSAFVQANEDMEDRSQVEVASRNALFLGVYDGHGGFEASQFISEHLFDDLLRLTNENENKITEATLRDAVSATEASFLDSVKRNYMINRNLGKVGSCCLAGIIWKGTLHVANLGDSRAVIGTMVNKRIRAEQLTRDHNCSDPAIREELKSMHPGDPTIVKEKNGVWRVKGIISVSRSIGDTYLKRLEFTLCESFPKFKKVPEPFTRGVVSAEPEMRTRVLTYSDKFLIFASDGLWDFLSNEQAVEIVQNNPRNGIAKRLVSTVLAKAAANGNVTCNSMMHANLGRGDGNRRSFHDDISVIVVFFDKTSFLRMPVHNLSYKSSSDRPTPSAFARSGLTTHWLQRLKKTIKDRFKGSSSNASGSQDQNPETPEGESSQTQSLLGQSSRAQSPWKNLKQN</sequence>
<dbReference type="SUPFAM" id="SSF81606">
    <property type="entry name" value="PP2C-like"/>
    <property type="match status" value="1"/>
</dbReference>
<reference evidence="17" key="6">
    <citation type="journal article" date="2018" name="Nat. Plants">
        <title>Whole-genome landscape of Medicago truncatula symbiotic genes.</title>
        <authorList>
            <person name="Pecrix Y."/>
            <person name="Staton S.E."/>
            <person name="Sallet E."/>
            <person name="Lelandais-Briere C."/>
            <person name="Moreau S."/>
            <person name="Carrere S."/>
            <person name="Blein T."/>
            <person name="Jardinaud M.F."/>
            <person name="Latrasse D."/>
            <person name="Zouine M."/>
            <person name="Zahm M."/>
            <person name="Kreplak J."/>
            <person name="Mayjonade B."/>
            <person name="Satge C."/>
            <person name="Perez M."/>
            <person name="Cauet S."/>
            <person name="Marande W."/>
            <person name="Chantry-Darmon C."/>
            <person name="Lopez-Roques C."/>
            <person name="Bouchez O."/>
            <person name="Berard A."/>
            <person name="Debelle F."/>
            <person name="Munos S."/>
            <person name="Bendahmane A."/>
            <person name="Berges H."/>
            <person name="Niebel A."/>
            <person name="Buitink J."/>
            <person name="Frugier F."/>
            <person name="Benhamed M."/>
            <person name="Crespi M."/>
            <person name="Gouzy J."/>
            <person name="Gamas P."/>
        </authorList>
    </citation>
    <scope>NUCLEOTIDE SEQUENCE [LARGE SCALE GENOMIC DNA]</scope>
    <source>
        <strain evidence="17">cv. Jemalong A17</strain>
    </source>
</reference>
<proteinExistence type="inferred from homology"/>
<dbReference type="Proteomes" id="UP000265566">
    <property type="component" value="Chromosome 7"/>
</dbReference>
<name>Q2HRH9_MEDTR</name>
<dbReference type="InterPro" id="IPR000222">
    <property type="entry name" value="PP2C_BS"/>
</dbReference>
<dbReference type="EnsemblPlants" id="AES81280">
    <property type="protein sequence ID" value="AES81280"/>
    <property type="gene ID" value="MTR_7g090530"/>
</dbReference>
<dbReference type="STRING" id="3880.Q2HRH9"/>
<dbReference type="InterPro" id="IPR015655">
    <property type="entry name" value="PP2C"/>
</dbReference>
<reference evidence="13 16" key="3">
    <citation type="journal article" date="2011" name="Nature">
        <title>The Medicago genome provides insight into the evolution of rhizobial symbioses.</title>
        <authorList>
            <person name="Young N.D."/>
            <person name="Debelle F."/>
            <person name="Oldroyd G.E."/>
            <person name="Geurts R."/>
            <person name="Cannon S.B."/>
            <person name="Udvardi M.K."/>
            <person name="Benedito V.A."/>
            <person name="Mayer K.F."/>
            <person name="Gouzy J."/>
            <person name="Schoof H."/>
            <person name="Van de Peer Y."/>
            <person name="Proost S."/>
            <person name="Cook D.R."/>
            <person name="Meyers B.C."/>
            <person name="Spannagl M."/>
            <person name="Cheung F."/>
            <person name="De Mita S."/>
            <person name="Krishnakumar V."/>
            <person name="Gundlach H."/>
            <person name="Zhou S."/>
            <person name="Mudge J."/>
            <person name="Bharti A.K."/>
            <person name="Murray J.D."/>
            <person name="Naoumkina M.A."/>
            <person name="Rosen B."/>
            <person name="Silverstein K.A."/>
            <person name="Tang H."/>
            <person name="Rombauts S."/>
            <person name="Zhao P.X."/>
            <person name="Zhou P."/>
            <person name="Barbe V."/>
            <person name="Bardou P."/>
            <person name="Bechner M."/>
            <person name="Bellec A."/>
            <person name="Berger A."/>
            <person name="Berges H."/>
            <person name="Bidwell S."/>
            <person name="Bisseling T."/>
            <person name="Choisne N."/>
            <person name="Couloux A."/>
            <person name="Denny R."/>
            <person name="Deshpande S."/>
            <person name="Dai X."/>
            <person name="Doyle J.J."/>
            <person name="Dudez A.M."/>
            <person name="Farmer A.D."/>
            <person name="Fouteau S."/>
            <person name="Franken C."/>
            <person name="Gibelin C."/>
            <person name="Gish J."/>
            <person name="Goldstein S."/>
            <person name="Gonzalez A.J."/>
            <person name="Green P.J."/>
            <person name="Hallab A."/>
            <person name="Hartog M."/>
            <person name="Hua A."/>
            <person name="Humphray S.J."/>
            <person name="Jeong D.H."/>
            <person name="Jing Y."/>
            <person name="Jocker A."/>
            <person name="Kenton S.M."/>
            <person name="Kim D.J."/>
            <person name="Klee K."/>
            <person name="Lai H."/>
            <person name="Lang C."/>
            <person name="Lin S."/>
            <person name="Macmil S.L."/>
            <person name="Magdelenat G."/>
            <person name="Matthews L."/>
            <person name="McCorrison J."/>
            <person name="Monaghan E.L."/>
            <person name="Mun J.H."/>
            <person name="Najar F.Z."/>
            <person name="Nicholson C."/>
            <person name="Noirot C."/>
            <person name="O'Bleness M."/>
            <person name="Paule C.R."/>
            <person name="Poulain J."/>
            <person name="Prion F."/>
            <person name="Qin B."/>
            <person name="Qu C."/>
            <person name="Retzel E.F."/>
            <person name="Riddle C."/>
            <person name="Sallet E."/>
            <person name="Samain S."/>
            <person name="Samson N."/>
            <person name="Sanders I."/>
            <person name="Saurat O."/>
            <person name="Scarpelli C."/>
            <person name="Schiex T."/>
            <person name="Segurens B."/>
            <person name="Severin A.J."/>
            <person name="Sherrier D.J."/>
            <person name="Shi R."/>
            <person name="Sims S."/>
            <person name="Singer S.R."/>
            <person name="Sinharoy S."/>
            <person name="Sterck L."/>
            <person name="Viollet A."/>
            <person name="Wang B.B."/>
            <person name="Wang K."/>
            <person name="Wang M."/>
            <person name="Wang X."/>
            <person name="Warfsmann J."/>
            <person name="Weissenbach J."/>
            <person name="White D.D."/>
            <person name="White J.D."/>
            <person name="Wiley G.B."/>
            <person name="Wincker P."/>
            <person name="Xing Y."/>
            <person name="Yang L."/>
            <person name="Yao Z."/>
            <person name="Ying F."/>
            <person name="Zhai J."/>
            <person name="Zhou L."/>
            <person name="Zuber A."/>
            <person name="Denarie J."/>
            <person name="Dixon R.A."/>
            <person name="May G.D."/>
            <person name="Schwartz D.C."/>
            <person name="Rogers J."/>
            <person name="Quetier F."/>
            <person name="Town C.D."/>
            <person name="Roe B.A."/>
        </authorList>
    </citation>
    <scope>NUCLEOTIDE SEQUENCE [LARGE SCALE GENOMIC DNA]</scope>
    <source>
        <strain evidence="13">A17</strain>
        <strain evidence="15 16">cv. Jemalong A17</strain>
    </source>
</reference>
<comment type="cofactor">
    <cofactor evidence="2">
        <name>Mg(2+)</name>
        <dbReference type="ChEBI" id="CHEBI:18420"/>
    </cofactor>
</comment>
<evidence type="ECO:0000313" key="15">
    <source>
        <dbReference type="EnsemblPlants" id="AES81280"/>
    </source>
</evidence>
<dbReference type="GO" id="GO:1902531">
    <property type="term" value="P:regulation of intracellular signal transduction"/>
    <property type="evidence" value="ECO:0000318"/>
    <property type="project" value="GO_Central"/>
</dbReference>
<evidence type="ECO:0000256" key="5">
    <source>
        <dbReference type="ARBA" id="ARBA00022801"/>
    </source>
</evidence>
<evidence type="ECO:0000313" key="16">
    <source>
        <dbReference type="Proteomes" id="UP000002051"/>
    </source>
</evidence>
<reference evidence="12" key="1">
    <citation type="submission" date="2005-05" db="EMBL/GenBank/DDBJ databases">
        <authorList>
            <person name="Town C.D."/>
        </authorList>
    </citation>
    <scope>NUCLEOTIDE SEQUENCE</scope>
</reference>
<evidence type="ECO:0000256" key="8">
    <source>
        <dbReference type="ARBA" id="ARBA00023211"/>
    </source>
</evidence>
<dbReference type="HOGENOM" id="CLU_013173_2_0_1"/>
<evidence type="ECO:0000313" key="14">
    <source>
        <dbReference type="EMBL" id="RHN47783.1"/>
    </source>
</evidence>
<feature type="domain" description="PPM-type phosphatase" evidence="11">
    <location>
        <begin position="39"/>
        <end position="347"/>
    </location>
</feature>
<feature type="compositionally biased region" description="Low complexity" evidence="10">
    <location>
        <begin position="417"/>
        <end position="428"/>
    </location>
</feature>
<evidence type="ECO:0000259" key="11">
    <source>
        <dbReference type="PROSITE" id="PS51746"/>
    </source>
</evidence>
<dbReference type="Gramene" id="rna42424">
    <property type="protein sequence ID" value="RHN47783.1"/>
    <property type="gene ID" value="gene42424"/>
</dbReference>
<dbReference type="EMBL" id="CM001223">
    <property type="protein sequence ID" value="AES81280.1"/>
    <property type="molecule type" value="Genomic_DNA"/>
</dbReference>
<dbReference type="EC" id="3.1.3.16" evidence="3"/>
<evidence type="ECO:0000256" key="1">
    <source>
        <dbReference type="ARBA" id="ARBA00001936"/>
    </source>
</evidence>
<accession>Q2HRH9</accession>
<dbReference type="AlphaFoldDB" id="Q2HRH9"/>
<dbReference type="EMBL" id="AC158502">
    <property type="protein sequence ID" value="ABD33294.1"/>
    <property type="molecule type" value="Genomic_DNA"/>
</dbReference>
<reference evidence="13 16" key="4">
    <citation type="journal article" date="2014" name="BMC Genomics">
        <title>An improved genome release (version Mt4.0) for the model legume Medicago truncatula.</title>
        <authorList>
            <person name="Tang H."/>
            <person name="Krishnakumar V."/>
            <person name="Bidwell S."/>
            <person name="Rosen B."/>
            <person name="Chan A."/>
            <person name="Zhou S."/>
            <person name="Gentzbittel L."/>
            <person name="Childs K.L."/>
            <person name="Yandell M."/>
            <person name="Gundlach H."/>
            <person name="Mayer K.F."/>
            <person name="Schwartz D.C."/>
            <person name="Town C.D."/>
        </authorList>
    </citation>
    <scope>GENOME REANNOTATION</scope>
    <source>
        <strain evidence="15 16">cv. Jemalong A17</strain>
    </source>
</reference>
<dbReference type="SMART" id="SM00332">
    <property type="entry name" value="PP2Cc"/>
    <property type="match status" value="1"/>
</dbReference>
<dbReference type="PROSITE" id="PS51746">
    <property type="entry name" value="PPM_2"/>
    <property type="match status" value="1"/>
</dbReference>
<dbReference type="PANTHER" id="PTHR47992">
    <property type="entry name" value="PROTEIN PHOSPHATASE"/>
    <property type="match status" value="1"/>
</dbReference>
<evidence type="ECO:0000313" key="17">
    <source>
        <dbReference type="Proteomes" id="UP000265566"/>
    </source>
</evidence>
<keyword evidence="8" id="KW-0464">Manganese</keyword>
<dbReference type="Proteomes" id="UP000002051">
    <property type="component" value="Unassembled WGS sequence"/>
</dbReference>
<dbReference type="Gene3D" id="3.60.40.10">
    <property type="entry name" value="PPM-type phosphatase domain"/>
    <property type="match status" value="1"/>
</dbReference>
<dbReference type="EMBL" id="PSQE01000007">
    <property type="protein sequence ID" value="RHN47783.1"/>
    <property type="molecule type" value="Genomic_DNA"/>
</dbReference>
<comment type="cofactor">
    <cofactor evidence="1">
        <name>Mn(2+)</name>
        <dbReference type="ChEBI" id="CHEBI:29035"/>
    </cofactor>
</comment>
<keyword evidence="5 9" id="KW-0378">Hydrolase</keyword>
<dbReference type="InterPro" id="IPR036457">
    <property type="entry name" value="PPM-type-like_dom_sf"/>
</dbReference>
<dbReference type="InterPro" id="IPR001932">
    <property type="entry name" value="PPM-type_phosphatase-like_dom"/>
</dbReference>
<reference evidence="12" key="2">
    <citation type="submission" date="2007-03" db="EMBL/GenBank/DDBJ databases">
        <authorList>
            <consortium name="The International Medicago Genome Annotation Group"/>
        </authorList>
    </citation>
    <scope>NUCLEOTIDE SEQUENCE</scope>
</reference>
<dbReference type="CDD" id="cd00143">
    <property type="entry name" value="PP2Cc"/>
    <property type="match status" value="1"/>
</dbReference>
<dbReference type="PaxDb" id="3880-AES81280"/>
<evidence type="ECO:0000256" key="4">
    <source>
        <dbReference type="ARBA" id="ARBA00022723"/>
    </source>
</evidence>